<gene>
    <name evidence="1" type="ORF">Ato02nite_048620</name>
</gene>
<organism evidence="1 2">
    <name type="scientific">Paractinoplanes toevensis</name>
    <dbReference type="NCBI Taxonomy" id="571911"/>
    <lineage>
        <taxon>Bacteria</taxon>
        <taxon>Bacillati</taxon>
        <taxon>Actinomycetota</taxon>
        <taxon>Actinomycetes</taxon>
        <taxon>Micromonosporales</taxon>
        <taxon>Micromonosporaceae</taxon>
        <taxon>Paractinoplanes</taxon>
    </lineage>
</organism>
<dbReference type="EMBL" id="BOQN01000063">
    <property type="protein sequence ID" value="GIM93069.1"/>
    <property type="molecule type" value="Genomic_DNA"/>
</dbReference>
<dbReference type="RefSeq" id="WP_213008906.1">
    <property type="nucleotide sequence ID" value="NZ_BOQN01000063.1"/>
</dbReference>
<dbReference type="Proteomes" id="UP000677082">
    <property type="component" value="Unassembled WGS sequence"/>
</dbReference>
<evidence type="ECO:0000313" key="2">
    <source>
        <dbReference type="Proteomes" id="UP000677082"/>
    </source>
</evidence>
<accession>A0A919TBQ7</accession>
<dbReference type="InterPro" id="IPR012349">
    <property type="entry name" value="Split_barrel_FMN-bd"/>
</dbReference>
<sequence>MADAAPHGRARTLAWQGLANSIVRGLLWMPLLSRGIGKRLITLYVVGRKSGKRYVVPVAYTRHEGTLLIGTPFGWGRNLRTGVPVEVRFKGRRWVADVVVHSDEDAVVEDYAVMARDNRNFANFNKIGFDEGGNPDPDDLHLAWAAGARSFRLTLR</sequence>
<dbReference type="Gene3D" id="2.30.110.10">
    <property type="entry name" value="Electron Transport, Fmn-binding Protein, Chain A"/>
    <property type="match status" value="1"/>
</dbReference>
<evidence type="ECO:0000313" key="1">
    <source>
        <dbReference type="EMBL" id="GIM93069.1"/>
    </source>
</evidence>
<reference evidence="1 2" key="1">
    <citation type="submission" date="2021-03" db="EMBL/GenBank/DDBJ databases">
        <title>Whole genome shotgun sequence of Actinoplanes toevensis NBRC 105298.</title>
        <authorList>
            <person name="Komaki H."/>
            <person name="Tamura T."/>
        </authorList>
    </citation>
    <scope>NUCLEOTIDE SEQUENCE [LARGE SCALE GENOMIC DNA]</scope>
    <source>
        <strain evidence="1 2">NBRC 105298</strain>
    </source>
</reference>
<comment type="caution">
    <text evidence="1">The sequence shown here is derived from an EMBL/GenBank/DDBJ whole genome shotgun (WGS) entry which is preliminary data.</text>
</comment>
<keyword evidence="2" id="KW-1185">Reference proteome</keyword>
<protein>
    <recommendedName>
        <fullName evidence="3">DUF385 domain-containing protein</fullName>
    </recommendedName>
</protein>
<proteinExistence type="predicted"/>
<name>A0A919TBQ7_9ACTN</name>
<dbReference type="AlphaFoldDB" id="A0A919TBQ7"/>
<evidence type="ECO:0008006" key="3">
    <source>
        <dbReference type="Google" id="ProtNLM"/>
    </source>
</evidence>